<dbReference type="AlphaFoldDB" id="A0A426WYK8"/>
<proteinExistence type="predicted"/>
<evidence type="ECO:0000313" key="2">
    <source>
        <dbReference type="EMBL" id="RRT32319.1"/>
    </source>
</evidence>
<dbReference type="EMBL" id="AMZH03032623">
    <property type="protein sequence ID" value="RRT32319.1"/>
    <property type="molecule type" value="Genomic_DNA"/>
</dbReference>
<accession>A0A426WYK8</accession>
<comment type="caution">
    <text evidence="2">The sequence shown here is derived from an EMBL/GenBank/DDBJ whole genome shotgun (WGS) entry which is preliminary data.</text>
</comment>
<organism evidence="2 3">
    <name type="scientific">Ensete ventricosum</name>
    <name type="common">Abyssinian banana</name>
    <name type="synonym">Musa ensete</name>
    <dbReference type="NCBI Taxonomy" id="4639"/>
    <lineage>
        <taxon>Eukaryota</taxon>
        <taxon>Viridiplantae</taxon>
        <taxon>Streptophyta</taxon>
        <taxon>Embryophyta</taxon>
        <taxon>Tracheophyta</taxon>
        <taxon>Spermatophyta</taxon>
        <taxon>Magnoliopsida</taxon>
        <taxon>Liliopsida</taxon>
        <taxon>Zingiberales</taxon>
        <taxon>Musaceae</taxon>
        <taxon>Ensete</taxon>
    </lineage>
</organism>
<evidence type="ECO:0000313" key="3">
    <source>
        <dbReference type="Proteomes" id="UP000287651"/>
    </source>
</evidence>
<dbReference type="Proteomes" id="UP000287651">
    <property type="component" value="Unassembled WGS sequence"/>
</dbReference>
<name>A0A426WYK8_ENSVE</name>
<protein>
    <submittedName>
        <fullName evidence="2">Uncharacterized protein</fullName>
    </submittedName>
</protein>
<reference evidence="2 3" key="1">
    <citation type="journal article" date="2014" name="Agronomy (Basel)">
        <title>A Draft Genome Sequence for Ensete ventricosum, the Drought-Tolerant Tree Against Hunger.</title>
        <authorList>
            <person name="Harrison J."/>
            <person name="Moore K.A."/>
            <person name="Paszkiewicz K."/>
            <person name="Jones T."/>
            <person name="Grant M."/>
            <person name="Ambacheew D."/>
            <person name="Muzemil S."/>
            <person name="Studholme D.J."/>
        </authorList>
    </citation>
    <scope>NUCLEOTIDE SEQUENCE [LARGE SCALE GENOMIC DNA]</scope>
</reference>
<evidence type="ECO:0000256" key="1">
    <source>
        <dbReference type="SAM" id="MobiDB-lite"/>
    </source>
</evidence>
<feature type="region of interest" description="Disordered" evidence="1">
    <location>
        <begin position="93"/>
        <end position="143"/>
    </location>
</feature>
<sequence>MVRTVPVLQEVVVGMAAKRWLPEVGRALRSLEGVTLIKSLDMTSLYPSGINTPTIAHTGDRLPNNTHHLDLIFSHLSADLGIRKARRAHTTLTSVVLQEPTEDPNIPPVDPRPEAPSPSVAPDPIESQPSSDDLAHAGRTVPC</sequence>
<gene>
    <name evidence="2" type="ORF">B296_00056381</name>
</gene>
<feature type="compositionally biased region" description="Pro residues" evidence="1">
    <location>
        <begin position="105"/>
        <end position="121"/>
    </location>
</feature>